<accession>D2VD10</accession>
<dbReference type="RefSeq" id="XP_002678145.1">
    <property type="nucleotide sequence ID" value="XM_002678099.1"/>
</dbReference>
<evidence type="ECO:0000313" key="2">
    <source>
        <dbReference type="EMBL" id="EFC45401.1"/>
    </source>
</evidence>
<keyword evidence="1" id="KW-0812">Transmembrane</keyword>
<dbReference type="Proteomes" id="UP000006671">
    <property type="component" value="Unassembled WGS sequence"/>
</dbReference>
<dbReference type="OMA" id="EYQFNYP"/>
<protein>
    <submittedName>
        <fullName evidence="2">Predicted protein</fullName>
    </submittedName>
</protein>
<feature type="transmembrane region" description="Helical" evidence="1">
    <location>
        <begin position="147"/>
        <end position="165"/>
    </location>
</feature>
<evidence type="ECO:0000256" key="1">
    <source>
        <dbReference type="SAM" id="Phobius"/>
    </source>
</evidence>
<dbReference type="EMBL" id="GG738863">
    <property type="protein sequence ID" value="EFC45401.1"/>
    <property type="molecule type" value="Genomic_DNA"/>
</dbReference>
<dbReference type="OrthoDB" id="10256697at2759"/>
<dbReference type="VEuPathDB" id="AmoebaDB:NAEGRDRAFT_48550"/>
<dbReference type="AlphaFoldDB" id="D2VD10"/>
<gene>
    <name evidence="2" type="ORF">NAEGRDRAFT_48550</name>
</gene>
<dbReference type="KEGG" id="ngr:NAEGRDRAFT_48550"/>
<evidence type="ECO:0000313" key="3">
    <source>
        <dbReference type="Proteomes" id="UP000006671"/>
    </source>
</evidence>
<dbReference type="InParanoid" id="D2VD10"/>
<keyword evidence="3" id="KW-1185">Reference proteome</keyword>
<proteinExistence type="predicted"/>
<sequence>MSQDKKVEQHIADEIFKPDVIEISESHINENKNVIITKPLNDKQDAPQVQFRMEFDELSEKKDKRLKDILRNDEYQFNYPVFNFDQKGYRRIPYVDPRFATFEQQVEESFSLNVAKMRDIASSHEKPLILSSLATAGLLWKKPKDKITAAMLFITSTLGVSYLYFSNMGFGNMINRVNIEAFRILNQEKKAYLLSDQEVQTSQQLIKSQIDKEMEEFKEKYKQE</sequence>
<dbReference type="GeneID" id="8850602"/>
<reference evidence="2 3" key="1">
    <citation type="journal article" date="2010" name="Cell">
        <title>The genome of Naegleria gruberi illuminates early eukaryotic versatility.</title>
        <authorList>
            <person name="Fritz-Laylin L.K."/>
            <person name="Prochnik S.E."/>
            <person name="Ginger M.L."/>
            <person name="Dacks J.B."/>
            <person name="Carpenter M.L."/>
            <person name="Field M.C."/>
            <person name="Kuo A."/>
            <person name="Paredez A."/>
            <person name="Chapman J."/>
            <person name="Pham J."/>
            <person name="Shu S."/>
            <person name="Neupane R."/>
            <person name="Cipriano M."/>
            <person name="Mancuso J."/>
            <person name="Tu H."/>
            <person name="Salamov A."/>
            <person name="Lindquist E."/>
            <person name="Shapiro H."/>
            <person name="Lucas S."/>
            <person name="Grigoriev I.V."/>
            <person name="Cande W.Z."/>
            <person name="Fulton C."/>
            <person name="Rokhsar D.S."/>
            <person name="Dawson S.C."/>
        </authorList>
    </citation>
    <scope>NUCLEOTIDE SEQUENCE [LARGE SCALE GENOMIC DNA]</scope>
    <source>
        <strain evidence="2 3">NEG-M</strain>
    </source>
</reference>
<organism evidence="3">
    <name type="scientific">Naegleria gruberi</name>
    <name type="common">Amoeba</name>
    <dbReference type="NCBI Taxonomy" id="5762"/>
    <lineage>
        <taxon>Eukaryota</taxon>
        <taxon>Discoba</taxon>
        <taxon>Heterolobosea</taxon>
        <taxon>Tetramitia</taxon>
        <taxon>Eutetramitia</taxon>
        <taxon>Vahlkampfiidae</taxon>
        <taxon>Naegleria</taxon>
    </lineage>
</organism>
<keyword evidence="1" id="KW-0472">Membrane</keyword>
<keyword evidence="1" id="KW-1133">Transmembrane helix</keyword>
<name>D2VD10_NAEGR</name>